<reference evidence="2" key="2">
    <citation type="submission" date="2025-08" db="UniProtKB">
        <authorList>
            <consortium name="RefSeq"/>
        </authorList>
    </citation>
    <scope>IDENTIFICATION</scope>
</reference>
<organism evidence="1 2">
    <name type="scientific">Solanum pennellii</name>
    <name type="common">Tomato</name>
    <name type="synonym">Lycopersicon pennellii</name>
    <dbReference type="NCBI Taxonomy" id="28526"/>
    <lineage>
        <taxon>Eukaryota</taxon>
        <taxon>Viridiplantae</taxon>
        <taxon>Streptophyta</taxon>
        <taxon>Embryophyta</taxon>
        <taxon>Tracheophyta</taxon>
        <taxon>Spermatophyta</taxon>
        <taxon>Magnoliopsida</taxon>
        <taxon>eudicotyledons</taxon>
        <taxon>Gunneridae</taxon>
        <taxon>Pentapetalae</taxon>
        <taxon>asterids</taxon>
        <taxon>lamiids</taxon>
        <taxon>Solanales</taxon>
        <taxon>Solanaceae</taxon>
        <taxon>Solanoideae</taxon>
        <taxon>Solaneae</taxon>
        <taxon>Solanum</taxon>
        <taxon>Solanum subgen. Lycopersicon</taxon>
    </lineage>
</organism>
<evidence type="ECO:0000313" key="1">
    <source>
        <dbReference type="Proteomes" id="UP000694930"/>
    </source>
</evidence>
<name>A0ABM1FIT0_SOLPN</name>
<protein>
    <submittedName>
        <fullName evidence="2">Uncharacterized protein LOC107003629</fullName>
    </submittedName>
</protein>
<sequence length="150" mass="17042">MYRGITVSLLYLTASKLDIVFSVGMCARFLAAPKESHLKAAKRILRDLKGMHDLVLFYPTRDTYDLTSYANANYASFLVDRESTSGMTHFLGSTLISWETKKQNYVALSKAEAELLLLLHVVRSFCGSSNNWNILVYVQIPFFYVIMPVQ</sequence>
<dbReference type="PANTHER" id="PTHR11439:SF486">
    <property type="entry name" value="RLK (RECEPTOR-LIKE KINASE) PROTEIN, PUTATIVE-RELATED"/>
    <property type="match status" value="1"/>
</dbReference>
<proteinExistence type="predicted"/>
<dbReference type="GeneID" id="107003629"/>
<reference evidence="1" key="1">
    <citation type="journal article" date="2014" name="Nat. Genet.">
        <title>The genome of the stress-tolerant wild tomato species Solanum pennellii.</title>
        <authorList>
            <person name="Bolger A."/>
            <person name="Scossa F."/>
            <person name="Bolger M.E."/>
            <person name="Lanz C."/>
            <person name="Maumus F."/>
            <person name="Tohge T."/>
            <person name="Quesneville H."/>
            <person name="Alseekh S."/>
            <person name="Sorensen I."/>
            <person name="Lichtenstein G."/>
            <person name="Fich E.A."/>
            <person name="Conte M."/>
            <person name="Keller H."/>
            <person name="Schneeberger K."/>
            <person name="Schwacke R."/>
            <person name="Ofner I."/>
            <person name="Vrebalov J."/>
            <person name="Xu Y."/>
            <person name="Osorio S."/>
            <person name="Aflitos S.A."/>
            <person name="Schijlen E."/>
            <person name="Jimenez-Gomez J.M."/>
            <person name="Ryngajllo M."/>
            <person name="Kimura S."/>
            <person name="Kumar R."/>
            <person name="Koenig D."/>
            <person name="Headland L.R."/>
            <person name="Maloof J.N."/>
            <person name="Sinha N."/>
            <person name="van Ham R.C."/>
            <person name="Lankhorst R.K."/>
            <person name="Mao L."/>
            <person name="Vogel A."/>
            <person name="Arsova B."/>
            <person name="Panstruga R."/>
            <person name="Fei Z."/>
            <person name="Rose J.K."/>
            <person name="Zamir D."/>
            <person name="Carrari F."/>
            <person name="Giovannoni J.J."/>
            <person name="Weigel D."/>
            <person name="Usadel B."/>
            <person name="Fernie A.R."/>
        </authorList>
    </citation>
    <scope>NUCLEOTIDE SEQUENCE [LARGE SCALE GENOMIC DNA]</scope>
    <source>
        <strain evidence="1">cv. LA0716</strain>
    </source>
</reference>
<dbReference type="Proteomes" id="UP000694930">
    <property type="component" value="Chromosome 11"/>
</dbReference>
<accession>A0ABM1FIT0</accession>
<dbReference type="PANTHER" id="PTHR11439">
    <property type="entry name" value="GAG-POL-RELATED RETROTRANSPOSON"/>
    <property type="match status" value="1"/>
</dbReference>
<keyword evidence="1" id="KW-1185">Reference proteome</keyword>
<evidence type="ECO:0000313" key="2">
    <source>
        <dbReference type="RefSeq" id="XP_015057436.1"/>
    </source>
</evidence>
<gene>
    <name evidence="2" type="primary">LOC107003629</name>
</gene>
<dbReference type="RefSeq" id="XP_015057436.1">
    <property type="nucleotide sequence ID" value="XM_015201950.1"/>
</dbReference>